<feature type="transmembrane region" description="Helical" evidence="1">
    <location>
        <begin position="119"/>
        <end position="141"/>
    </location>
</feature>
<evidence type="ECO:0000256" key="1">
    <source>
        <dbReference type="SAM" id="Phobius"/>
    </source>
</evidence>
<feature type="transmembrane region" description="Helical" evidence="1">
    <location>
        <begin position="33"/>
        <end position="59"/>
    </location>
</feature>
<name>A0A147KHQ9_THECS</name>
<dbReference type="EMBL" id="LGEM01000071">
    <property type="protein sequence ID" value="KUP96825.1"/>
    <property type="molecule type" value="Genomic_DNA"/>
</dbReference>
<dbReference type="Proteomes" id="UP000074382">
    <property type="component" value="Unassembled WGS sequence"/>
</dbReference>
<dbReference type="PATRIC" id="fig|665004.4.peg.1604"/>
<keyword evidence="1" id="KW-0472">Membrane</keyword>
<keyword evidence="1" id="KW-0812">Transmembrane</keyword>
<dbReference type="RefSeq" id="WP_068754987.1">
    <property type="nucleotide sequence ID" value="NZ_KQ950181.1"/>
</dbReference>
<feature type="transmembrane region" description="Helical" evidence="1">
    <location>
        <begin position="90"/>
        <end position="112"/>
    </location>
</feature>
<dbReference type="AlphaFoldDB" id="A0A147KHQ9"/>
<sequence length="143" mass="15487">MDEGQRIAEEYDRRRLDQANRAWEEERRKEDDAFYATCLLYVVLPLVTLVLAVVGFFYLSSRLGKVGQWIAEETPLAPLFPGPGASLPRLLLTTATLVLVGPGGALLAARAVHGTALGWLRLLLLPAAVVLLPVVCLPVAAAL</sequence>
<accession>A0A147KHQ9</accession>
<keyword evidence="3" id="KW-1185">Reference proteome</keyword>
<proteinExistence type="predicted"/>
<comment type="caution">
    <text evidence="2">The sequence shown here is derived from an EMBL/GenBank/DDBJ whole genome shotgun (WGS) entry which is preliminary data.</text>
</comment>
<reference evidence="3" key="1">
    <citation type="journal article" date="2017" name="Acta Aliment.">
        <title>Plant polysaccharide degrading enzyme system of Thermpbifida cellulosilytica TB100 revealed by de novo genome project data.</title>
        <authorList>
            <person name="Toth A."/>
            <person name="Baka E."/>
            <person name="Luzics S."/>
            <person name="Bata-Vidacs I."/>
            <person name="Nagy I."/>
            <person name="Balint B."/>
            <person name="Herceg R."/>
            <person name="Olasz F."/>
            <person name="Wilk T."/>
            <person name="Nagy T."/>
            <person name="Kriszt B."/>
            <person name="Nagy I."/>
            <person name="Kukolya J."/>
        </authorList>
    </citation>
    <scope>NUCLEOTIDE SEQUENCE [LARGE SCALE GENOMIC DNA]</scope>
    <source>
        <strain evidence="3">TB100</strain>
    </source>
</reference>
<organism evidence="2 3">
    <name type="scientific">Thermobifida cellulosilytica TB100</name>
    <dbReference type="NCBI Taxonomy" id="665004"/>
    <lineage>
        <taxon>Bacteria</taxon>
        <taxon>Bacillati</taxon>
        <taxon>Actinomycetota</taxon>
        <taxon>Actinomycetes</taxon>
        <taxon>Streptosporangiales</taxon>
        <taxon>Nocardiopsidaceae</taxon>
        <taxon>Thermobifida</taxon>
    </lineage>
</organism>
<keyword evidence="1" id="KW-1133">Transmembrane helix</keyword>
<protein>
    <submittedName>
        <fullName evidence="2">Uncharacterized protein</fullName>
    </submittedName>
</protein>
<evidence type="ECO:0000313" key="2">
    <source>
        <dbReference type="EMBL" id="KUP96825.1"/>
    </source>
</evidence>
<gene>
    <name evidence="2" type="ORF">AC529_10140</name>
</gene>
<evidence type="ECO:0000313" key="3">
    <source>
        <dbReference type="Proteomes" id="UP000074382"/>
    </source>
</evidence>